<dbReference type="RefSeq" id="WP_033614405.1">
    <property type="nucleotide sequence ID" value="NZ_KK036514.1"/>
</dbReference>
<accession>W6TBV9</accession>
<evidence type="ECO:0000256" key="1">
    <source>
        <dbReference type="ARBA" id="ARBA00022670"/>
    </source>
</evidence>
<organism evidence="7 8">
    <name type="scientific">Lactiplantibacillus fabifermentans T30PCM01</name>
    <dbReference type="NCBI Taxonomy" id="1400520"/>
    <lineage>
        <taxon>Bacteria</taxon>
        <taxon>Bacillati</taxon>
        <taxon>Bacillota</taxon>
        <taxon>Bacilli</taxon>
        <taxon>Lactobacillales</taxon>
        <taxon>Lactobacillaceae</taxon>
        <taxon>Lactiplantibacillus</taxon>
    </lineage>
</organism>
<keyword evidence="1" id="KW-0645">Protease</keyword>
<keyword evidence="2" id="KW-0479">Metal-binding</keyword>
<dbReference type="PRINTS" id="PR00138">
    <property type="entry name" value="MATRIXIN"/>
</dbReference>
<evidence type="ECO:0000256" key="5">
    <source>
        <dbReference type="SAM" id="SignalP"/>
    </source>
</evidence>
<sequence length="189" mass="21068">MKKLNLQFILVMMALLLGLGISNQAQASPGTPYGSERWHQAKVTYVIQTKSTYYRKVYKQAIKTWNATGKFKFVAGSSKHHQVVLTTSTNTSQRGGEVAGNTTSYSNRAGYYTSAKVKLLTKNLQRNHYSETQRCKVAEHELGHVIGLNHSTNSHSVMLSTNRYNGITKADKNAVHQRYTTKVGKGTLN</sequence>
<keyword evidence="3" id="KW-0378">Hydrolase</keyword>
<keyword evidence="5" id="KW-0732">Signal</keyword>
<protein>
    <submittedName>
        <fullName evidence="7">Peptidase M10</fullName>
    </submittedName>
</protein>
<dbReference type="SUPFAM" id="SSF55486">
    <property type="entry name" value="Metalloproteases ('zincins'), catalytic domain"/>
    <property type="match status" value="1"/>
</dbReference>
<dbReference type="GO" id="GO:0006508">
    <property type="term" value="P:proteolysis"/>
    <property type="evidence" value="ECO:0007669"/>
    <property type="project" value="UniProtKB-KW"/>
</dbReference>
<dbReference type="EMBL" id="AWWK01000064">
    <property type="protein sequence ID" value="ETY73320.1"/>
    <property type="molecule type" value="Genomic_DNA"/>
</dbReference>
<feature type="chain" id="PRO_5004881261" evidence="5">
    <location>
        <begin position="28"/>
        <end position="189"/>
    </location>
</feature>
<evidence type="ECO:0000313" key="8">
    <source>
        <dbReference type="Proteomes" id="UP000019247"/>
    </source>
</evidence>
<evidence type="ECO:0000259" key="6">
    <source>
        <dbReference type="SMART" id="SM00235"/>
    </source>
</evidence>
<dbReference type="AlphaFoldDB" id="W6TBV9"/>
<dbReference type="STRING" id="1400520.LFAB_12960"/>
<name>W6TBV9_9LACO</name>
<feature type="signal peptide" evidence="5">
    <location>
        <begin position="1"/>
        <end position="27"/>
    </location>
</feature>
<keyword evidence="4" id="KW-0862">Zinc</keyword>
<dbReference type="GO" id="GO:0031012">
    <property type="term" value="C:extracellular matrix"/>
    <property type="evidence" value="ECO:0007669"/>
    <property type="project" value="InterPro"/>
</dbReference>
<proteinExistence type="predicted"/>
<gene>
    <name evidence="7" type="ORF">LFAB_12960</name>
</gene>
<evidence type="ECO:0000256" key="4">
    <source>
        <dbReference type="ARBA" id="ARBA00022833"/>
    </source>
</evidence>
<dbReference type="SMART" id="SM00235">
    <property type="entry name" value="ZnMc"/>
    <property type="match status" value="1"/>
</dbReference>
<dbReference type="Pfam" id="PF00413">
    <property type="entry name" value="Peptidase_M10"/>
    <property type="match status" value="1"/>
</dbReference>
<dbReference type="Proteomes" id="UP000019247">
    <property type="component" value="Unassembled WGS sequence"/>
</dbReference>
<dbReference type="Gene3D" id="3.40.390.10">
    <property type="entry name" value="Collagenase (Catalytic Domain)"/>
    <property type="match status" value="1"/>
</dbReference>
<evidence type="ECO:0000256" key="2">
    <source>
        <dbReference type="ARBA" id="ARBA00022723"/>
    </source>
</evidence>
<dbReference type="InterPro" id="IPR001818">
    <property type="entry name" value="Pept_M10_metallopeptidase"/>
</dbReference>
<dbReference type="OrthoDB" id="2148705at2"/>
<dbReference type="GO" id="GO:0004222">
    <property type="term" value="F:metalloendopeptidase activity"/>
    <property type="evidence" value="ECO:0007669"/>
    <property type="project" value="InterPro"/>
</dbReference>
<evidence type="ECO:0000313" key="7">
    <source>
        <dbReference type="EMBL" id="ETY73320.1"/>
    </source>
</evidence>
<dbReference type="eggNOG" id="COG5549">
    <property type="taxonomic scope" value="Bacteria"/>
</dbReference>
<dbReference type="InterPro" id="IPR024079">
    <property type="entry name" value="MetalloPept_cat_dom_sf"/>
</dbReference>
<feature type="domain" description="Peptidase metallopeptidase" evidence="6">
    <location>
        <begin position="34"/>
        <end position="181"/>
    </location>
</feature>
<comment type="caution">
    <text evidence="7">The sequence shown here is derived from an EMBL/GenBank/DDBJ whole genome shotgun (WGS) entry which is preliminary data.</text>
</comment>
<dbReference type="PATRIC" id="fig|1400520.3.peg.2533"/>
<dbReference type="HOGENOM" id="CLU_100551_0_0_9"/>
<dbReference type="InterPro" id="IPR006026">
    <property type="entry name" value="Peptidase_Metallo"/>
</dbReference>
<evidence type="ECO:0000256" key="3">
    <source>
        <dbReference type="ARBA" id="ARBA00022801"/>
    </source>
</evidence>
<dbReference type="GO" id="GO:0008270">
    <property type="term" value="F:zinc ion binding"/>
    <property type="evidence" value="ECO:0007669"/>
    <property type="project" value="InterPro"/>
</dbReference>
<reference evidence="7 8" key="1">
    <citation type="journal article" date="2014" name="Genome Announc.">
        <title>Genome Sequence of Lactobacillus fabifermentans Strain T30PCM01, Isolated from Fermenting Grape Marc.</title>
        <authorList>
            <person name="Treu L."/>
            <person name="Vendramin V."/>
            <person name="Bovo B."/>
            <person name="Giacomini A."/>
            <person name="Corich V."/>
            <person name="Campanaro S."/>
        </authorList>
    </citation>
    <scope>NUCLEOTIDE SEQUENCE [LARGE SCALE GENOMIC DNA]</scope>
    <source>
        <strain evidence="7 8">T30PCM01</strain>
    </source>
</reference>
<dbReference type="InterPro" id="IPR021190">
    <property type="entry name" value="Pept_M10A"/>
</dbReference>